<gene>
    <name evidence="2" type="ORF">AFM11_29205</name>
</gene>
<name>A0A132PEI2_9MYCO</name>
<dbReference type="RefSeq" id="WP_047040178.1">
    <property type="nucleotide sequence ID" value="NZ_JBJZOV010000024.1"/>
</dbReference>
<feature type="domain" description="DUF732" evidence="1">
    <location>
        <begin position="25"/>
        <end position="93"/>
    </location>
</feature>
<evidence type="ECO:0000313" key="2">
    <source>
        <dbReference type="EMBL" id="KWX20746.1"/>
    </source>
</evidence>
<reference evidence="2 3" key="1">
    <citation type="submission" date="2015-07" db="EMBL/GenBank/DDBJ databases">
        <title>A draft genome sequence of Mycobacterium wolinskyi.</title>
        <authorList>
            <person name="de Man T.J."/>
            <person name="Perry K.A."/>
            <person name="Coulliette A.D."/>
            <person name="Jensen B."/>
            <person name="Toney N.C."/>
            <person name="Limbago B.M."/>
            <person name="Noble-Wang J."/>
        </authorList>
    </citation>
    <scope>NUCLEOTIDE SEQUENCE [LARGE SCALE GENOMIC DNA]</scope>
    <source>
        <strain evidence="2 3">CDC_01</strain>
    </source>
</reference>
<comment type="caution">
    <text evidence="2">The sequence shown here is derived from an EMBL/GenBank/DDBJ whole genome shotgun (WGS) entry which is preliminary data.</text>
</comment>
<organism evidence="2 3">
    <name type="scientific">Mycolicibacterium wolinskyi</name>
    <dbReference type="NCBI Taxonomy" id="59750"/>
    <lineage>
        <taxon>Bacteria</taxon>
        <taxon>Bacillati</taxon>
        <taxon>Actinomycetota</taxon>
        <taxon>Actinomycetes</taxon>
        <taxon>Mycobacteriales</taxon>
        <taxon>Mycobacteriaceae</taxon>
        <taxon>Mycolicibacterium</taxon>
    </lineage>
</organism>
<dbReference type="Proteomes" id="UP000070612">
    <property type="component" value="Unassembled WGS sequence"/>
</dbReference>
<evidence type="ECO:0000313" key="3">
    <source>
        <dbReference type="Proteomes" id="UP000070612"/>
    </source>
</evidence>
<proteinExistence type="predicted"/>
<dbReference type="PATRIC" id="fig|59750.3.peg.3726"/>
<protein>
    <submittedName>
        <fullName evidence="2">Membrane protein</fullName>
    </submittedName>
</protein>
<keyword evidence="3" id="KW-1185">Reference proteome</keyword>
<evidence type="ECO:0000259" key="1">
    <source>
        <dbReference type="Pfam" id="PF05305"/>
    </source>
</evidence>
<dbReference type="AlphaFoldDB" id="A0A132PEI2"/>
<dbReference type="EMBL" id="LGTW01000025">
    <property type="protein sequence ID" value="KWX20746.1"/>
    <property type="molecule type" value="Genomic_DNA"/>
</dbReference>
<sequence>MAMCWAAGLGVATAQAPHAHADPVAYLVNVTVRPGYGFPNADAALGYGYGICDKLSGGEGYGQLIGDLQADFHTADDYQASYLITQSVNELCPALIWRLRNSAAHDWPPPRDDG</sequence>
<dbReference type="InterPro" id="IPR007969">
    <property type="entry name" value="DUF732"/>
</dbReference>
<dbReference type="Pfam" id="PF05305">
    <property type="entry name" value="DUF732"/>
    <property type="match status" value="1"/>
</dbReference>
<accession>A0A132PEI2</accession>